<proteinExistence type="predicted"/>
<name>A0ABY7QH96_9ACTN</name>
<feature type="region of interest" description="Disordered" evidence="1">
    <location>
        <begin position="36"/>
        <end position="62"/>
    </location>
</feature>
<accession>A0ABY7QH96</accession>
<evidence type="ECO:0000313" key="3">
    <source>
        <dbReference type="Proteomes" id="UP001212821"/>
    </source>
</evidence>
<keyword evidence="2" id="KW-0614">Plasmid</keyword>
<protein>
    <submittedName>
        <fullName evidence="2">Uncharacterized protein</fullName>
    </submittedName>
</protein>
<reference evidence="2 3" key="1">
    <citation type="submission" date="2022-12" db="EMBL/GenBank/DDBJ databases">
        <title>HUAS 3-15.</title>
        <authorList>
            <person name="Mo P."/>
        </authorList>
    </citation>
    <scope>NUCLEOTIDE SEQUENCE [LARGE SCALE GENOMIC DNA]</scope>
    <source>
        <strain evidence="2 3">HUAS 3-15</strain>
        <plasmid evidence="2 3">punmamed4</plasmid>
    </source>
</reference>
<evidence type="ECO:0000313" key="2">
    <source>
        <dbReference type="EMBL" id="WBP92220.1"/>
    </source>
</evidence>
<organism evidence="2 3">
    <name type="scientific">Kitasatospora cathayae</name>
    <dbReference type="NCBI Taxonomy" id="3004092"/>
    <lineage>
        <taxon>Bacteria</taxon>
        <taxon>Bacillati</taxon>
        <taxon>Actinomycetota</taxon>
        <taxon>Actinomycetes</taxon>
        <taxon>Kitasatosporales</taxon>
        <taxon>Streptomycetaceae</taxon>
        <taxon>Kitasatospora</taxon>
    </lineage>
</organism>
<geneLocation type="plasmid" evidence="2 3">
    <name>punmamed4</name>
</geneLocation>
<sequence>MRYLISEPDEPTWWEKHKPTVYAVVGLAAGVWLASAGGHGNSAPAGTGTSPTPSITASPSGR</sequence>
<dbReference type="EMBL" id="CP115453">
    <property type="protein sequence ID" value="WBP92220.1"/>
    <property type="molecule type" value="Genomic_DNA"/>
</dbReference>
<evidence type="ECO:0000256" key="1">
    <source>
        <dbReference type="SAM" id="MobiDB-lite"/>
    </source>
</evidence>
<gene>
    <name evidence="2" type="ORF">O1G21_41020</name>
</gene>
<keyword evidence="3" id="KW-1185">Reference proteome</keyword>
<dbReference type="Proteomes" id="UP001212821">
    <property type="component" value="Plasmid punmamed4"/>
</dbReference>